<dbReference type="InterPro" id="IPR050095">
    <property type="entry name" value="ECF_ABC_transporter_ATP-bd"/>
</dbReference>
<organism evidence="6 7">
    <name type="scientific">Bifidobacterium phasiani</name>
    <dbReference type="NCBI Taxonomy" id="2834431"/>
    <lineage>
        <taxon>Bacteria</taxon>
        <taxon>Bacillati</taxon>
        <taxon>Actinomycetota</taxon>
        <taxon>Actinomycetes</taxon>
        <taxon>Bifidobacteriales</taxon>
        <taxon>Bifidobacteriaceae</taxon>
        <taxon>Bifidobacterium</taxon>
    </lineage>
</organism>
<sequence>MLRPRLLVLDEPTSNLDRRAMDDLAALLGDIKRMGVTIVVAEHRLAWCAGLADRYVLFESGRIVGDHTAARFAAIPEARREAMGLRTLDVAPFRRRVDALAARWPERADAAANARAADDAPPAPPRPVESATAPGPTTSGPTPADSADTVARLRGTPLPESPAAPPAGPHAVPEPPLTDDRTDDTPPLPRQPAGAGTAAPATPGALLSTRGLVVGHRPAGRRWFRRRCTPDTGGFSRPIPDLDLFPGEIVGVMGHNGAGKSTLVRTLVGLARPLAGDVLRRGAAARPRTLMRAGFLVMQDVNYQLFADSVRGELLLGTTGEDDERAAIRAVCDAVLRELDLTGLADRHPMSLSGGQKQRTAIASALVCGKELIVLDEPTSGLDRRHMVQVGMLLRRLAERGKAVLVVTHDEELAAAWCDRILDLDAVPGRPERTPGRTAGQTNPIRPRSPIRQGDSR</sequence>
<keyword evidence="7" id="KW-1185">Reference proteome</keyword>
<dbReference type="GO" id="GO:0005524">
    <property type="term" value="F:ATP binding"/>
    <property type="evidence" value="ECO:0007669"/>
    <property type="project" value="UniProtKB-KW"/>
</dbReference>
<feature type="compositionally biased region" description="Pro residues" evidence="4">
    <location>
        <begin position="159"/>
        <end position="176"/>
    </location>
</feature>
<evidence type="ECO:0000259" key="5">
    <source>
        <dbReference type="PROSITE" id="PS50893"/>
    </source>
</evidence>
<evidence type="ECO:0000256" key="1">
    <source>
        <dbReference type="ARBA" id="ARBA00022448"/>
    </source>
</evidence>
<evidence type="ECO:0000256" key="2">
    <source>
        <dbReference type="ARBA" id="ARBA00022741"/>
    </source>
</evidence>
<keyword evidence="3 6" id="KW-0067">ATP-binding</keyword>
<dbReference type="Proteomes" id="UP000812844">
    <property type="component" value="Unassembled WGS sequence"/>
</dbReference>
<dbReference type="Pfam" id="PF00005">
    <property type="entry name" value="ABC_tran"/>
    <property type="match status" value="1"/>
</dbReference>
<name>A0ABS6W9D8_9BIFI</name>
<evidence type="ECO:0000313" key="6">
    <source>
        <dbReference type="EMBL" id="MBW3083124.1"/>
    </source>
</evidence>
<feature type="compositionally biased region" description="Low complexity" evidence="4">
    <location>
        <begin position="130"/>
        <end position="147"/>
    </location>
</feature>
<feature type="domain" description="ABC transporter" evidence="5">
    <location>
        <begin position="207"/>
        <end position="451"/>
    </location>
</feature>
<feature type="compositionally biased region" description="Low complexity" evidence="4">
    <location>
        <begin position="192"/>
        <end position="205"/>
    </location>
</feature>
<dbReference type="EMBL" id="JAHBBD010000015">
    <property type="protein sequence ID" value="MBW3083124.1"/>
    <property type="molecule type" value="Genomic_DNA"/>
</dbReference>
<protein>
    <submittedName>
        <fullName evidence="6">ATP-binding cassette domain-containing protein</fullName>
    </submittedName>
</protein>
<dbReference type="PROSITE" id="PS50893">
    <property type="entry name" value="ABC_TRANSPORTER_2"/>
    <property type="match status" value="1"/>
</dbReference>
<dbReference type="PANTHER" id="PTHR43553">
    <property type="entry name" value="HEAVY METAL TRANSPORTER"/>
    <property type="match status" value="1"/>
</dbReference>
<feature type="region of interest" description="Disordered" evidence="4">
    <location>
        <begin position="110"/>
        <end position="208"/>
    </location>
</feature>
<comment type="caution">
    <text evidence="6">The sequence shown here is derived from an EMBL/GenBank/DDBJ whole genome shotgun (WGS) entry which is preliminary data.</text>
</comment>
<feature type="region of interest" description="Disordered" evidence="4">
    <location>
        <begin position="428"/>
        <end position="457"/>
    </location>
</feature>
<keyword evidence="1" id="KW-0813">Transport</keyword>
<evidence type="ECO:0000256" key="3">
    <source>
        <dbReference type="ARBA" id="ARBA00022840"/>
    </source>
</evidence>
<evidence type="ECO:0000313" key="7">
    <source>
        <dbReference type="Proteomes" id="UP000812844"/>
    </source>
</evidence>
<proteinExistence type="predicted"/>
<keyword evidence="2" id="KW-0547">Nucleotide-binding</keyword>
<reference evidence="6 7" key="1">
    <citation type="submission" date="2021-05" db="EMBL/GenBank/DDBJ databases">
        <title>Phylogenetic classification of ten novel species belonging to the genus Bifidobacterium comprising B. colchicus sp. nov., B. abeli sp. nov., B. bicoloris sp. nov., B. guerezis sp. nov., B. rosaliae sp. nov., B. santillanensis sp. nov., B. argentati sp. nov., B. amazzoni sp. nov., B. pluviali sp. nov., and B. pinnaculum sp. nov.</title>
        <authorList>
            <person name="Lugli G.A."/>
            <person name="Ruiz Garcia L."/>
            <person name="Margolles A."/>
            <person name="Ventura M."/>
        </authorList>
    </citation>
    <scope>NUCLEOTIDE SEQUENCE [LARGE SCALE GENOMIC DNA]</scope>
    <source>
        <strain evidence="6 7">6T3</strain>
    </source>
</reference>
<dbReference type="InterPro" id="IPR003593">
    <property type="entry name" value="AAA+_ATPase"/>
</dbReference>
<evidence type="ECO:0000256" key="4">
    <source>
        <dbReference type="SAM" id="MobiDB-lite"/>
    </source>
</evidence>
<gene>
    <name evidence="6" type="ORF">KIH73_07045</name>
</gene>
<dbReference type="InterPro" id="IPR003439">
    <property type="entry name" value="ABC_transporter-like_ATP-bd"/>
</dbReference>
<dbReference type="SMART" id="SM00382">
    <property type="entry name" value="AAA"/>
    <property type="match status" value="1"/>
</dbReference>
<accession>A0ABS6W9D8</accession>